<dbReference type="Proteomes" id="UP001455088">
    <property type="component" value="Unassembled WGS sequence"/>
</dbReference>
<reference evidence="6 7" key="1">
    <citation type="submission" date="2024-04" db="EMBL/GenBank/DDBJ databases">
        <title>Bacterial endophytes with biocontrol capabilities against important plant pathogens.</title>
        <authorList>
            <person name="Alayande K.A."/>
        </authorList>
    </citation>
    <scope>NUCLEOTIDE SEQUENCE [LARGE SCALE GENOMIC DNA]</scope>
    <source>
        <strain evidence="6 7">KV22</strain>
    </source>
</reference>
<dbReference type="InterPro" id="IPR013762">
    <property type="entry name" value="Integrase-like_cat_sf"/>
</dbReference>
<evidence type="ECO:0000256" key="1">
    <source>
        <dbReference type="ARBA" id="ARBA00008857"/>
    </source>
</evidence>
<gene>
    <name evidence="6" type="ORF">AAE039_07615</name>
</gene>
<evidence type="ECO:0000256" key="3">
    <source>
        <dbReference type="ARBA" id="ARBA00023125"/>
    </source>
</evidence>
<dbReference type="Gene3D" id="1.10.150.130">
    <property type="match status" value="1"/>
</dbReference>
<keyword evidence="4" id="KW-0233">DNA recombination</keyword>
<dbReference type="RefSeq" id="WP_341986787.1">
    <property type="nucleotide sequence ID" value="NZ_JBBYHY010000003.1"/>
</dbReference>
<dbReference type="PROSITE" id="PS51898">
    <property type="entry name" value="TYR_RECOMBINASE"/>
    <property type="match status" value="1"/>
</dbReference>
<comment type="caution">
    <text evidence="6">The sequence shown here is derived from an EMBL/GenBank/DDBJ whole genome shotgun (WGS) entry which is preliminary data.</text>
</comment>
<evidence type="ECO:0000256" key="4">
    <source>
        <dbReference type="ARBA" id="ARBA00023172"/>
    </source>
</evidence>
<dbReference type="InterPro" id="IPR002104">
    <property type="entry name" value="Integrase_catalytic"/>
</dbReference>
<dbReference type="PANTHER" id="PTHR30349">
    <property type="entry name" value="PHAGE INTEGRASE-RELATED"/>
    <property type="match status" value="1"/>
</dbReference>
<comment type="similarity">
    <text evidence="1">Belongs to the 'phage' integrase family.</text>
</comment>
<evidence type="ECO:0000256" key="2">
    <source>
        <dbReference type="ARBA" id="ARBA00022908"/>
    </source>
</evidence>
<dbReference type="Gene3D" id="1.10.443.10">
    <property type="entry name" value="Intergrase catalytic core"/>
    <property type="match status" value="1"/>
</dbReference>
<accession>A0ABU9JKR7</accession>
<proteinExistence type="inferred from homology"/>
<dbReference type="PANTHER" id="PTHR30349:SF64">
    <property type="entry name" value="PROPHAGE INTEGRASE INTD-RELATED"/>
    <property type="match status" value="1"/>
</dbReference>
<evidence type="ECO:0000313" key="6">
    <source>
        <dbReference type="EMBL" id="MEL3953428.1"/>
    </source>
</evidence>
<dbReference type="InterPro" id="IPR010998">
    <property type="entry name" value="Integrase_recombinase_N"/>
</dbReference>
<dbReference type="InterPro" id="IPR011010">
    <property type="entry name" value="DNA_brk_join_enz"/>
</dbReference>
<evidence type="ECO:0000259" key="5">
    <source>
        <dbReference type="PROSITE" id="PS51898"/>
    </source>
</evidence>
<dbReference type="EMBL" id="JBBYHY010000003">
    <property type="protein sequence ID" value="MEL3953428.1"/>
    <property type="molecule type" value="Genomic_DNA"/>
</dbReference>
<sequence length="495" mass="55539">MRFLIPQDLRPVVGSRFLVRSLKGLTGDRARLAAAQLGMALSQQFERLRLLDDDMKKKPPFLDFGIQAVTLRNGVQLKGIDIASKKDAKLFADFVRDIDSDDDTEFADDPLMTVAHGRTPRRPAPTAPASPLLSERLRVYVDDMKRVGRAPKNILDTQFTLGLFIELVGDLPIGQIQSAHFRSFFDLMESWPANASKKKEFVGLSPAEVIAKARQGDYALLESRTKEKHRDRLASFFNQMVREGVIDRAPHLGMMHPRKAESEKITRTPFDPAEIELIFGPAFQPWATKWPHRFWGTILGFATGARVNEIGQLYVQDVEETHGVVGIHIRASQPDQRLKNASSSRFVPLPQRVLDAGFLAFVEDVRRTGNARLFPNLPLDKNSGYGDALSDQFRAYVKKLGITGRLKSFHCFRHTLITALHNEHGFPATVVQEVTGHERSIPNGLSHYIQPNTLKARQEAVDTYGPPAQLPKYESGMFDAELKRAVIVSNRKKGS</sequence>
<dbReference type="InterPro" id="IPR050090">
    <property type="entry name" value="Tyrosine_recombinase_XerCD"/>
</dbReference>
<keyword evidence="7" id="KW-1185">Reference proteome</keyword>
<organism evidence="6 7">
    <name type="scientific">Stenotrophomonas bentonitica</name>
    <dbReference type="NCBI Taxonomy" id="1450134"/>
    <lineage>
        <taxon>Bacteria</taxon>
        <taxon>Pseudomonadati</taxon>
        <taxon>Pseudomonadota</taxon>
        <taxon>Gammaproteobacteria</taxon>
        <taxon>Lysobacterales</taxon>
        <taxon>Lysobacteraceae</taxon>
        <taxon>Stenotrophomonas</taxon>
    </lineage>
</organism>
<name>A0ABU9JKR7_9GAMM</name>
<keyword evidence="3" id="KW-0238">DNA-binding</keyword>
<dbReference type="CDD" id="cd01184">
    <property type="entry name" value="INT_C_like_1"/>
    <property type="match status" value="1"/>
</dbReference>
<keyword evidence="2" id="KW-0229">DNA integration</keyword>
<protein>
    <submittedName>
        <fullName evidence="6">Site-specific integrase</fullName>
    </submittedName>
</protein>
<evidence type="ECO:0000313" key="7">
    <source>
        <dbReference type="Proteomes" id="UP001455088"/>
    </source>
</evidence>
<dbReference type="Pfam" id="PF00589">
    <property type="entry name" value="Phage_integrase"/>
    <property type="match status" value="1"/>
</dbReference>
<dbReference type="SUPFAM" id="SSF56349">
    <property type="entry name" value="DNA breaking-rejoining enzymes"/>
    <property type="match status" value="1"/>
</dbReference>
<feature type="domain" description="Tyr recombinase" evidence="5">
    <location>
        <begin position="265"/>
        <end position="462"/>
    </location>
</feature>